<dbReference type="STRING" id="485913.Krac_7943"/>
<dbReference type="AlphaFoldDB" id="D6TLI5"/>
<evidence type="ECO:0000313" key="1">
    <source>
        <dbReference type="EMBL" id="EFH86635.1"/>
    </source>
</evidence>
<organism evidence="1 2">
    <name type="scientific">Ktedonobacter racemifer DSM 44963</name>
    <dbReference type="NCBI Taxonomy" id="485913"/>
    <lineage>
        <taxon>Bacteria</taxon>
        <taxon>Bacillati</taxon>
        <taxon>Chloroflexota</taxon>
        <taxon>Ktedonobacteria</taxon>
        <taxon>Ktedonobacterales</taxon>
        <taxon>Ktedonobacteraceae</taxon>
        <taxon>Ktedonobacter</taxon>
    </lineage>
</organism>
<reference evidence="1 2" key="1">
    <citation type="journal article" date="2011" name="Stand. Genomic Sci.">
        <title>Non-contiguous finished genome sequence and contextual data of the filamentous soil bacterium Ktedonobacter racemifer type strain (SOSP1-21).</title>
        <authorList>
            <person name="Chang Y.J."/>
            <person name="Land M."/>
            <person name="Hauser L."/>
            <person name="Chertkov O."/>
            <person name="Del Rio T.G."/>
            <person name="Nolan M."/>
            <person name="Copeland A."/>
            <person name="Tice H."/>
            <person name="Cheng J.F."/>
            <person name="Lucas S."/>
            <person name="Han C."/>
            <person name="Goodwin L."/>
            <person name="Pitluck S."/>
            <person name="Ivanova N."/>
            <person name="Ovchinikova G."/>
            <person name="Pati A."/>
            <person name="Chen A."/>
            <person name="Palaniappan K."/>
            <person name="Mavromatis K."/>
            <person name="Liolios K."/>
            <person name="Brettin T."/>
            <person name="Fiebig A."/>
            <person name="Rohde M."/>
            <person name="Abt B."/>
            <person name="Goker M."/>
            <person name="Detter J.C."/>
            <person name="Woyke T."/>
            <person name="Bristow J."/>
            <person name="Eisen J.A."/>
            <person name="Markowitz V."/>
            <person name="Hugenholtz P."/>
            <person name="Kyrpides N.C."/>
            <person name="Klenk H.P."/>
            <person name="Lapidus A."/>
        </authorList>
    </citation>
    <scope>NUCLEOTIDE SEQUENCE [LARGE SCALE GENOMIC DNA]</scope>
    <source>
        <strain evidence="2">DSM 44963</strain>
    </source>
</reference>
<proteinExistence type="predicted"/>
<accession>D6TLI5</accession>
<comment type="caution">
    <text evidence="1">The sequence shown here is derived from an EMBL/GenBank/DDBJ whole genome shotgun (WGS) entry which is preliminary data.</text>
</comment>
<keyword evidence="2" id="KW-1185">Reference proteome</keyword>
<dbReference type="Proteomes" id="UP000004508">
    <property type="component" value="Unassembled WGS sequence"/>
</dbReference>
<dbReference type="EMBL" id="ADVG01000002">
    <property type="protein sequence ID" value="EFH86635.1"/>
    <property type="molecule type" value="Genomic_DNA"/>
</dbReference>
<name>D6TLI5_KTERA</name>
<evidence type="ECO:0000313" key="2">
    <source>
        <dbReference type="Proteomes" id="UP000004508"/>
    </source>
</evidence>
<gene>
    <name evidence="1" type="ORF">Krac_7943</name>
</gene>
<protein>
    <submittedName>
        <fullName evidence="1">Uncharacterized protein</fullName>
    </submittedName>
</protein>
<dbReference type="InParanoid" id="D6TLI5"/>
<sequence>MHLITHLCLRSHSIIALTRQMLQSRKEFNALNLICSDVMIASEQAVRWYVIRQTARRHLAQWPIRHFNKQSLIGSFKVKVTSVLTLPVYSLLFHAFEPFCVRYEPYPDRLAHTHASREAYFWENGPTDRKSVLRPVWCADGKLTQGWSDFELKDGKLT</sequence>